<dbReference type="Proteomes" id="UP000004671">
    <property type="component" value="Chromosome"/>
</dbReference>
<dbReference type="EMBL" id="CM001402">
    <property type="protein sequence ID" value="EHO42352.1"/>
    <property type="molecule type" value="Genomic_DNA"/>
</dbReference>
<dbReference type="eggNOG" id="COG3538">
    <property type="taxonomic scope" value="Bacteria"/>
</dbReference>
<dbReference type="Gene3D" id="1.50.10.10">
    <property type="match status" value="1"/>
</dbReference>
<dbReference type="PANTHER" id="PTHR31047">
    <property type="entry name" value="MEIOTICALLY UP-REGULATED GENE 157 PROTEIN"/>
    <property type="match status" value="1"/>
</dbReference>
<reference evidence="1 4" key="2">
    <citation type="submission" date="2016-11" db="EMBL/GenBank/DDBJ databases">
        <title>Genomic analysis of Caldithrix abyssi and proposal of a novel bacterial phylum Caldithrichaeota.</title>
        <authorList>
            <person name="Kublanov I."/>
            <person name="Sigalova O."/>
            <person name="Gavrilov S."/>
            <person name="Lebedinsky A."/>
            <person name="Ivanova N."/>
            <person name="Daum C."/>
            <person name="Reddy T."/>
            <person name="Klenk H.P."/>
            <person name="Goker M."/>
            <person name="Reva O."/>
            <person name="Miroshnichenko M."/>
            <person name="Kyprides N."/>
            <person name="Woyke T."/>
            <person name="Gelfand M."/>
        </authorList>
    </citation>
    <scope>NUCLEOTIDE SEQUENCE [LARGE SCALE GENOMIC DNA]</scope>
    <source>
        <strain evidence="1 4">LF13</strain>
    </source>
</reference>
<dbReference type="InterPro" id="IPR008313">
    <property type="entry name" value="GH125"/>
</dbReference>
<dbReference type="Pfam" id="PF06824">
    <property type="entry name" value="Glyco_hydro_125"/>
    <property type="match status" value="1"/>
</dbReference>
<dbReference type="PANTHER" id="PTHR31047:SF0">
    <property type="entry name" value="MEIOTICALLY UP-REGULATED GENE 157 PROTEIN"/>
    <property type="match status" value="1"/>
</dbReference>
<name>H1XQS9_CALAY</name>
<dbReference type="GO" id="GO:0005975">
    <property type="term" value="P:carbohydrate metabolic process"/>
    <property type="evidence" value="ECO:0007669"/>
    <property type="project" value="InterPro"/>
</dbReference>
<proteinExistence type="predicted"/>
<evidence type="ECO:0000313" key="1">
    <source>
        <dbReference type="EMBL" id="APF18339.1"/>
    </source>
</evidence>
<dbReference type="PIRSF" id="PIRSF028846">
    <property type="entry name" value="UCP028846"/>
    <property type="match status" value="1"/>
</dbReference>
<dbReference type="AlphaFoldDB" id="H1XQS9"/>
<dbReference type="EMBL" id="CP018099">
    <property type="protein sequence ID" value="APF18339.1"/>
    <property type="molecule type" value="Genomic_DNA"/>
</dbReference>
<dbReference type="PaxDb" id="880073-Calab_2744"/>
<dbReference type="InterPro" id="IPR012341">
    <property type="entry name" value="6hp_glycosidase-like_sf"/>
</dbReference>
<protein>
    <submittedName>
        <fullName evidence="2">Uncharacterized conserved protein UCP028846</fullName>
    </submittedName>
</protein>
<dbReference type="SMART" id="SM01149">
    <property type="entry name" value="DUF1237"/>
    <property type="match status" value="1"/>
</dbReference>
<gene>
    <name evidence="1" type="ORF">Cabys_1590</name>
    <name evidence="2" type="ORF">Calab_2744</name>
</gene>
<dbReference type="Proteomes" id="UP000183868">
    <property type="component" value="Chromosome"/>
</dbReference>
<sequence>MAGAVVGLPDWLEARSFKSQRPVPAKRKFSSQAVEQTIQQVKADIVDQEVAWMFENCFPNTLDTTVAFSEREGRPETFVITGDIPAMWLRDSSAQVWPYLKLAKEDESLKALIAGVINKQVNFILLDPYANAFYNEPKLGEWAKDLTEMKPGVHERKWEIDSLCYPIRLSYGYWQVTGDVSVFDDNWKKAALSIYRTFREQQRLESPGPYTFMRVTERATDTVPLQGYGFPTRKIGLIHSMFRPSDDACIFPFLVPSNWFAAQSLRQMAEIFNAVWNDTEWAARFSDFADEIEALLQKHAVVEHAVHGPVFAYEIDGFGNHLFMDDANVPGLLSLPYLGAVDRKDEIYQNTRRLILSADNPYFFKGRAGEGIGGPHVALDYIWPMSVIMRALTSDDEKEILTCLRTLKKTHAGTGFMHESFHKDNPQKYTRSWFAWANTLFGELILTIREKHPDLLKREI</sequence>
<dbReference type="HOGENOM" id="CLU_023537_0_1_0"/>
<evidence type="ECO:0000313" key="2">
    <source>
        <dbReference type="EMBL" id="EHO42352.1"/>
    </source>
</evidence>
<dbReference type="STRING" id="880073.Cabys_1590"/>
<evidence type="ECO:0000313" key="3">
    <source>
        <dbReference type="Proteomes" id="UP000004671"/>
    </source>
</evidence>
<evidence type="ECO:0000313" key="4">
    <source>
        <dbReference type="Proteomes" id="UP000183868"/>
    </source>
</evidence>
<dbReference type="SUPFAM" id="SSF48208">
    <property type="entry name" value="Six-hairpin glycosidases"/>
    <property type="match status" value="1"/>
</dbReference>
<accession>H1XQS9</accession>
<reference evidence="2 3" key="1">
    <citation type="submission" date="2011-09" db="EMBL/GenBank/DDBJ databases">
        <title>The permanent draft genome of Caldithrix abyssi DSM 13497.</title>
        <authorList>
            <consortium name="US DOE Joint Genome Institute (JGI-PGF)"/>
            <person name="Lucas S."/>
            <person name="Han J."/>
            <person name="Lapidus A."/>
            <person name="Bruce D."/>
            <person name="Goodwin L."/>
            <person name="Pitluck S."/>
            <person name="Peters L."/>
            <person name="Kyrpides N."/>
            <person name="Mavromatis K."/>
            <person name="Ivanova N."/>
            <person name="Mikhailova N."/>
            <person name="Chertkov O."/>
            <person name="Detter J.C."/>
            <person name="Tapia R."/>
            <person name="Han C."/>
            <person name="Land M."/>
            <person name="Hauser L."/>
            <person name="Markowitz V."/>
            <person name="Cheng J.-F."/>
            <person name="Hugenholtz P."/>
            <person name="Woyke T."/>
            <person name="Wu D."/>
            <person name="Spring S."/>
            <person name="Brambilla E."/>
            <person name="Klenk H.-P."/>
            <person name="Eisen J.A."/>
        </authorList>
    </citation>
    <scope>NUCLEOTIDE SEQUENCE [LARGE SCALE GENOMIC DNA]</scope>
    <source>
        <strain evidence="2 3">DSM 13497</strain>
    </source>
</reference>
<keyword evidence="3" id="KW-1185">Reference proteome</keyword>
<dbReference type="InParanoid" id="H1XQS9"/>
<dbReference type="InterPro" id="IPR008928">
    <property type="entry name" value="6-hairpin_glycosidase_sf"/>
</dbReference>
<dbReference type="RefSeq" id="WP_006929647.1">
    <property type="nucleotide sequence ID" value="NZ_CM001402.1"/>
</dbReference>
<dbReference type="KEGG" id="caby:Cabys_1590"/>
<organism evidence="2 3">
    <name type="scientific">Caldithrix abyssi DSM 13497</name>
    <dbReference type="NCBI Taxonomy" id="880073"/>
    <lineage>
        <taxon>Bacteria</taxon>
        <taxon>Pseudomonadati</taxon>
        <taxon>Calditrichota</taxon>
        <taxon>Calditrichia</taxon>
        <taxon>Calditrichales</taxon>
        <taxon>Calditrichaceae</taxon>
        <taxon>Caldithrix</taxon>
    </lineage>
</organism>